<dbReference type="PROSITE" id="PS50011">
    <property type="entry name" value="PROTEIN_KINASE_DOM"/>
    <property type="match status" value="1"/>
</dbReference>
<feature type="compositionally biased region" description="Low complexity" evidence="7">
    <location>
        <begin position="447"/>
        <end position="457"/>
    </location>
</feature>
<organism evidence="9 10">
    <name type="scientific">Pelagomonas calceolata</name>
    <dbReference type="NCBI Taxonomy" id="35677"/>
    <lineage>
        <taxon>Eukaryota</taxon>
        <taxon>Sar</taxon>
        <taxon>Stramenopiles</taxon>
        <taxon>Ochrophyta</taxon>
        <taxon>Pelagophyceae</taxon>
        <taxon>Pelagomonadales</taxon>
        <taxon>Pelagomonadaceae</taxon>
        <taxon>Pelagomonas</taxon>
    </lineage>
</organism>
<evidence type="ECO:0000256" key="1">
    <source>
        <dbReference type="ARBA" id="ARBA00022527"/>
    </source>
</evidence>
<feature type="compositionally biased region" description="Low complexity" evidence="7">
    <location>
        <begin position="599"/>
        <end position="625"/>
    </location>
</feature>
<dbReference type="Gene3D" id="1.10.510.10">
    <property type="entry name" value="Transferase(Phosphotransferase) domain 1"/>
    <property type="match status" value="1"/>
</dbReference>
<feature type="binding site" evidence="6">
    <location>
        <position position="36"/>
    </location>
    <ligand>
        <name>ATP</name>
        <dbReference type="ChEBI" id="CHEBI:30616"/>
    </ligand>
</feature>
<feature type="compositionally biased region" description="Low complexity" evidence="7">
    <location>
        <begin position="567"/>
        <end position="583"/>
    </location>
</feature>
<protein>
    <recommendedName>
        <fullName evidence="8">Protein kinase domain-containing protein</fullName>
    </recommendedName>
</protein>
<dbReference type="FunFam" id="1.10.510.10:FF:000624">
    <property type="entry name" value="Mitogen-activated protein kinase"/>
    <property type="match status" value="1"/>
</dbReference>
<evidence type="ECO:0000256" key="5">
    <source>
        <dbReference type="ARBA" id="ARBA00022840"/>
    </source>
</evidence>
<keyword evidence="2" id="KW-0808">Transferase</keyword>
<dbReference type="InterPro" id="IPR017441">
    <property type="entry name" value="Protein_kinase_ATP_BS"/>
</dbReference>
<dbReference type="PROSITE" id="PS00108">
    <property type="entry name" value="PROTEIN_KINASE_ST"/>
    <property type="match status" value="1"/>
</dbReference>
<feature type="region of interest" description="Disordered" evidence="7">
    <location>
        <begin position="299"/>
        <end position="330"/>
    </location>
</feature>
<dbReference type="AlphaFoldDB" id="A0A8J2SXJ8"/>
<dbReference type="InterPro" id="IPR050117">
    <property type="entry name" value="MAPK"/>
</dbReference>
<evidence type="ECO:0000256" key="2">
    <source>
        <dbReference type="ARBA" id="ARBA00022679"/>
    </source>
</evidence>
<keyword evidence="5 6" id="KW-0067">ATP-binding</keyword>
<dbReference type="PROSITE" id="PS00107">
    <property type="entry name" value="PROTEIN_KINASE_ATP"/>
    <property type="match status" value="1"/>
</dbReference>
<keyword evidence="3 6" id="KW-0547">Nucleotide-binding</keyword>
<keyword evidence="10" id="KW-1185">Reference proteome</keyword>
<dbReference type="Proteomes" id="UP000789595">
    <property type="component" value="Unassembled WGS sequence"/>
</dbReference>
<reference evidence="9" key="1">
    <citation type="submission" date="2021-11" db="EMBL/GenBank/DDBJ databases">
        <authorList>
            <consortium name="Genoscope - CEA"/>
            <person name="William W."/>
        </authorList>
    </citation>
    <scope>NUCLEOTIDE SEQUENCE</scope>
</reference>
<feature type="domain" description="Protein kinase" evidence="8">
    <location>
        <begin position="9"/>
        <end position="295"/>
    </location>
</feature>
<sequence length="736" mass="77705">MAVCEAYGYKVDRLLGRGAFGSVCRATKDHKTVAIKHIAKRFRSWTECLQQREISSLKKCQDRGGHANLIRVMEVIHAKADGSVFIVMEFVDGGNLYDAMKKGDYFSREKAAGVARDVLRGLSHMHRRGFFHRDIKPENVLVTKGLCKIADLGCAREVRSAPPYTDYVSTRWYRAPENALRSKVYSSPVDVWACGCVLGELLTKGRPLFPASSEADLVHKIFQARGNPWQAGWQDGIRLATGLRLEPPADKRRRRAFPLELRGADVSGTDLCDALLRLDPAARPSAQAALDHAFLRNAPRDEPPATVAAAAPAPTTTTTTAAPPARAKALPDPSARFSYGGLFDDAAPPAAAAPEADKPRRFEPSAAFSYDFGRVGDGAPLDLAAADAAVAASPVAGAFAAFGLPPPRADASDGDDVAPVCQLPSPPPALPSPVAFASPRAGPSFLASTASTTASTSPEVLASTTSSSPEVPRKDSPSALASTAASDSPEVLAAGRAAVPTPVSVPALAASPASDGDASDSDASSSPEASPRGPMPSPDDTAARAARVLGSSIDDSSSSDGDEAPRAADAADATPSTRASPSTCDISPATPIFSPPAIPAIDATPARASPPSLLARARAAASPAAWQNDQRDENDDPTPWTDAEVRRLKIVVADAYKRARAGGATERADWYAAVWRDVRRALGHARPIREYQAKYKLLIAEKKRLRALRPPTFVDPVETRAPAFAAPDDGTRVEEF</sequence>
<proteinExistence type="predicted"/>
<dbReference type="InterPro" id="IPR000719">
    <property type="entry name" value="Prot_kinase_dom"/>
</dbReference>
<accession>A0A8J2SXJ8</accession>
<dbReference type="GO" id="GO:0004674">
    <property type="term" value="F:protein serine/threonine kinase activity"/>
    <property type="evidence" value="ECO:0007669"/>
    <property type="project" value="UniProtKB-KW"/>
</dbReference>
<dbReference type="SUPFAM" id="SSF56112">
    <property type="entry name" value="Protein kinase-like (PK-like)"/>
    <property type="match status" value="1"/>
</dbReference>
<feature type="compositionally biased region" description="Low complexity" evidence="7">
    <location>
        <begin position="550"/>
        <end position="559"/>
    </location>
</feature>
<evidence type="ECO:0000256" key="7">
    <source>
        <dbReference type="SAM" id="MobiDB-lite"/>
    </source>
</evidence>
<evidence type="ECO:0000313" key="10">
    <source>
        <dbReference type="Proteomes" id="UP000789595"/>
    </source>
</evidence>
<dbReference type="Pfam" id="PF00069">
    <property type="entry name" value="Pkinase"/>
    <property type="match status" value="1"/>
</dbReference>
<dbReference type="OrthoDB" id="2158884at2759"/>
<dbReference type="InterPro" id="IPR011009">
    <property type="entry name" value="Kinase-like_dom_sf"/>
</dbReference>
<evidence type="ECO:0000256" key="3">
    <source>
        <dbReference type="ARBA" id="ARBA00022741"/>
    </source>
</evidence>
<evidence type="ECO:0000256" key="6">
    <source>
        <dbReference type="PROSITE-ProRule" id="PRU10141"/>
    </source>
</evidence>
<dbReference type="Gene3D" id="3.30.200.20">
    <property type="entry name" value="Phosphorylase Kinase, domain 1"/>
    <property type="match status" value="1"/>
</dbReference>
<keyword evidence="4" id="KW-0418">Kinase</keyword>
<dbReference type="PANTHER" id="PTHR24055">
    <property type="entry name" value="MITOGEN-ACTIVATED PROTEIN KINASE"/>
    <property type="match status" value="1"/>
</dbReference>
<dbReference type="EMBL" id="CAKKNE010000004">
    <property type="protein sequence ID" value="CAH0375314.1"/>
    <property type="molecule type" value="Genomic_DNA"/>
</dbReference>
<name>A0A8J2SXJ8_9STRA</name>
<dbReference type="SMART" id="SM00220">
    <property type="entry name" value="S_TKc"/>
    <property type="match status" value="1"/>
</dbReference>
<evidence type="ECO:0000259" key="8">
    <source>
        <dbReference type="PROSITE" id="PS50011"/>
    </source>
</evidence>
<dbReference type="InterPro" id="IPR008271">
    <property type="entry name" value="Ser/Thr_kinase_AS"/>
</dbReference>
<evidence type="ECO:0000256" key="4">
    <source>
        <dbReference type="ARBA" id="ARBA00022777"/>
    </source>
</evidence>
<feature type="compositionally biased region" description="Low complexity" evidence="7">
    <location>
        <begin position="304"/>
        <end position="330"/>
    </location>
</feature>
<dbReference type="GO" id="GO:0005524">
    <property type="term" value="F:ATP binding"/>
    <property type="evidence" value="ECO:0007669"/>
    <property type="project" value="UniProtKB-UniRule"/>
</dbReference>
<feature type="region of interest" description="Disordered" evidence="7">
    <location>
        <begin position="447"/>
        <end position="643"/>
    </location>
</feature>
<evidence type="ECO:0000313" key="9">
    <source>
        <dbReference type="EMBL" id="CAH0375314.1"/>
    </source>
</evidence>
<gene>
    <name evidence="9" type="ORF">PECAL_4P26430</name>
</gene>
<feature type="compositionally biased region" description="Low complexity" evidence="7">
    <location>
        <begin position="497"/>
        <end position="531"/>
    </location>
</feature>
<keyword evidence="1" id="KW-0723">Serine/threonine-protein kinase</keyword>
<comment type="caution">
    <text evidence="9">The sequence shown here is derived from an EMBL/GenBank/DDBJ whole genome shotgun (WGS) entry which is preliminary data.</text>
</comment>